<evidence type="ECO:0008006" key="3">
    <source>
        <dbReference type="Google" id="ProtNLM"/>
    </source>
</evidence>
<reference evidence="2" key="1">
    <citation type="submission" date="2018-05" db="EMBL/GenBank/DDBJ databases">
        <authorList>
            <person name="Lanie J.A."/>
            <person name="Ng W.-L."/>
            <person name="Kazmierczak K.M."/>
            <person name="Andrzejewski T.M."/>
            <person name="Davidsen T.M."/>
            <person name="Wayne K.J."/>
            <person name="Tettelin H."/>
            <person name="Glass J.I."/>
            <person name="Rusch D."/>
            <person name="Podicherti R."/>
            <person name="Tsui H.-C.T."/>
            <person name="Winkler M.E."/>
        </authorList>
    </citation>
    <scope>NUCLEOTIDE SEQUENCE</scope>
</reference>
<sequence length="422" mass="45902">IGFFRDAHEKQQPVIIGSLPGQPQHSADFRSGFNDPRHKESTQINDTGAKPYADNPDEVAEYGPYPLGALKVTSDEKKGKFSRFSGHTVGETDTSRLGRGATSETHAALVRRRKQKRTGIPTATRPHIPSVEDKSVLGTGIADPMVPWSEPPPKGLLKTASPYTSARYPNNHVFESESGHIMEVDDTPSGERLHREHMSGTFEEWHPTGDKMVKVVGSNYEIIAGSSNVLITGDVNLTIEGTKKELIKGDYILEVEGDYTRKIHKNERVKIGAGQSGGNLETEINGNYSYNINGAVKGRVGKDQDVTIFGNEQRTIEGYFRHSVTDAITQKSTTSSISWEAKTDISQTSVTGITSMKSGTKLNMKSVETMTIHTEANMAETAGTSWSETVGTTRVSTTGSTWDHTSGGDITIIGGDDIHLNP</sequence>
<feature type="non-terminal residue" evidence="2">
    <location>
        <position position="1"/>
    </location>
</feature>
<dbReference type="AlphaFoldDB" id="A0A381ZLX6"/>
<dbReference type="SUPFAM" id="SSF69349">
    <property type="entry name" value="Phage fibre proteins"/>
    <property type="match status" value="1"/>
</dbReference>
<dbReference type="EMBL" id="UINC01021841">
    <property type="protein sequence ID" value="SVA90250.1"/>
    <property type="molecule type" value="Genomic_DNA"/>
</dbReference>
<protein>
    <recommendedName>
        <fullName evidence="3">Protein Gp5 N-terminal OB-fold domain-containing protein</fullName>
    </recommendedName>
</protein>
<name>A0A381ZLX6_9ZZZZ</name>
<evidence type="ECO:0000313" key="2">
    <source>
        <dbReference type="EMBL" id="SVA90250.1"/>
    </source>
</evidence>
<evidence type="ECO:0000256" key="1">
    <source>
        <dbReference type="SAM" id="MobiDB-lite"/>
    </source>
</evidence>
<gene>
    <name evidence="2" type="ORF">METZ01_LOCUS143104</name>
</gene>
<organism evidence="2">
    <name type="scientific">marine metagenome</name>
    <dbReference type="NCBI Taxonomy" id="408172"/>
    <lineage>
        <taxon>unclassified sequences</taxon>
        <taxon>metagenomes</taxon>
        <taxon>ecological metagenomes</taxon>
    </lineage>
</organism>
<accession>A0A381ZLX6</accession>
<feature type="region of interest" description="Disordered" evidence="1">
    <location>
        <begin position="81"/>
        <end position="106"/>
    </location>
</feature>
<feature type="region of interest" description="Disordered" evidence="1">
    <location>
        <begin position="111"/>
        <end position="130"/>
    </location>
</feature>
<dbReference type="Gene3D" id="2.40.50.260">
    <property type="entry name" value="Nucleic acid-binding protein domain"/>
    <property type="match status" value="1"/>
</dbReference>
<feature type="compositionally biased region" description="Basic and acidic residues" evidence="1">
    <location>
        <begin position="1"/>
        <end position="11"/>
    </location>
</feature>
<proteinExistence type="predicted"/>
<feature type="region of interest" description="Disordered" evidence="1">
    <location>
        <begin position="1"/>
        <end position="58"/>
    </location>
</feature>
<dbReference type="Gene3D" id="3.10.450.190">
    <property type="match status" value="1"/>
</dbReference>